<evidence type="ECO:0000313" key="3">
    <source>
        <dbReference type="Proteomes" id="UP000321389"/>
    </source>
</evidence>
<dbReference type="SUPFAM" id="SSF56219">
    <property type="entry name" value="DNase I-like"/>
    <property type="match status" value="1"/>
</dbReference>
<evidence type="ECO:0000259" key="1">
    <source>
        <dbReference type="Pfam" id="PF03372"/>
    </source>
</evidence>
<name>A0A5B8L120_9HYPH</name>
<feature type="domain" description="Endonuclease/exonuclease/phosphatase" evidence="1">
    <location>
        <begin position="66"/>
        <end position="360"/>
    </location>
</feature>
<organism evidence="2 3">
    <name type="scientific">Nitratireductor mangrovi</name>
    <dbReference type="NCBI Taxonomy" id="2599600"/>
    <lineage>
        <taxon>Bacteria</taxon>
        <taxon>Pseudomonadati</taxon>
        <taxon>Pseudomonadota</taxon>
        <taxon>Alphaproteobacteria</taxon>
        <taxon>Hyphomicrobiales</taxon>
        <taxon>Phyllobacteriaceae</taxon>
        <taxon>Nitratireductor</taxon>
    </lineage>
</organism>
<dbReference type="InterPro" id="IPR005135">
    <property type="entry name" value="Endo/exonuclease/phosphatase"/>
</dbReference>
<dbReference type="AlphaFoldDB" id="A0A5B8L120"/>
<dbReference type="Pfam" id="PF03372">
    <property type="entry name" value="Exo_endo_phos"/>
    <property type="match status" value="1"/>
</dbReference>
<keyword evidence="3" id="KW-1185">Reference proteome</keyword>
<keyword evidence="2" id="KW-0378">Hydrolase</keyword>
<accession>A0A5B8L120</accession>
<proteinExistence type="predicted"/>
<protein>
    <submittedName>
        <fullName evidence="2">Endonuclease</fullName>
    </submittedName>
</protein>
<reference evidence="2" key="1">
    <citation type="submission" date="2020-04" db="EMBL/GenBank/DDBJ databases">
        <title>Nitratireductor sp. nov. isolated from mangrove soil.</title>
        <authorList>
            <person name="Ye Y."/>
        </authorList>
    </citation>
    <scope>NUCLEOTIDE SEQUENCE</scope>
    <source>
        <strain evidence="2">SY7</strain>
    </source>
</reference>
<keyword evidence="2" id="KW-0255">Endonuclease</keyword>
<dbReference type="InterPro" id="IPR036691">
    <property type="entry name" value="Endo/exonu/phosph_ase_sf"/>
</dbReference>
<dbReference type="Proteomes" id="UP000321389">
    <property type="component" value="Chromosome"/>
</dbReference>
<dbReference type="RefSeq" id="WP_146300202.1">
    <property type="nucleotide sequence ID" value="NZ_CP042301.2"/>
</dbReference>
<sequence length="370" mass="42177">MSLRLASFNVENLMNRFDFSGYRNELWQDRSLALYDIKDEAEYREVERARAIAQTDDTRQLSALAIADTEADVLCLQEVDNIEALKAFEYGYLFKMVGHGYRYKYMTPGNDSRGIDVAVMLRPETRHGEPIEFVSMTSHAHVTFEDFGLYDDGLGELGIEPYARIFRRDCLELDLAIGGRPFTVYTVHFKSMGSPRNGLSGRDASMPVRMAEARAVRRIIEERFGVEKAPEARWAICGDFNDYQERIIITGDRHSGYGFTPAREAVSSLDVLTGDGFAVNVAERRPEMDRWTLYHTRGPEERHLCQLDYILLSRALAEENGAAVPDIIRAGQPYRTLFPPEQAVERYPRIGWDRPKSSDHCPIAITLDLI</sequence>
<dbReference type="OrthoDB" id="1398885at2"/>
<dbReference type="GO" id="GO:0004519">
    <property type="term" value="F:endonuclease activity"/>
    <property type="evidence" value="ECO:0007669"/>
    <property type="project" value="UniProtKB-KW"/>
</dbReference>
<dbReference type="EMBL" id="CP042301">
    <property type="protein sequence ID" value="QDZ01559.1"/>
    <property type="molecule type" value="Genomic_DNA"/>
</dbReference>
<dbReference type="KEGG" id="niy:FQ775_14890"/>
<dbReference type="PANTHER" id="PTHR42834">
    <property type="entry name" value="ENDONUCLEASE/EXONUCLEASE/PHOSPHATASE FAMILY PROTEIN (AFU_ORTHOLOGUE AFUA_3G09210)"/>
    <property type="match status" value="1"/>
</dbReference>
<keyword evidence="2" id="KW-0540">Nuclease</keyword>
<gene>
    <name evidence="2" type="ORF">FQ775_14890</name>
</gene>
<dbReference type="Gene3D" id="3.60.10.10">
    <property type="entry name" value="Endonuclease/exonuclease/phosphatase"/>
    <property type="match status" value="1"/>
</dbReference>
<dbReference type="PANTHER" id="PTHR42834:SF1">
    <property type="entry name" value="ENDONUCLEASE_EXONUCLEASE_PHOSPHATASE FAMILY PROTEIN (AFU_ORTHOLOGUE AFUA_3G09210)"/>
    <property type="match status" value="1"/>
</dbReference>
<evidence type="ECO:0000313" key="2">
    <source>
        <dbReference type="EMBL" id="QDZ01559.1"/>
    </source>
</evidence>